<name>A0A1F5YJ26_9BACT</name>
<accession>A0A1F5YJ26</accession>
<dbReference type="Gene3D" id="3.90.550.10">
    <property type="entry name" value="Spore Coat Polysaccharide Biosynthesis Protein SpsA, Chain A"/>
    <property type="match status" value="1"/>
</dbReference>
<dbReference type="PANTHER" id="PTHR43630:SF2">
    <property type="entry name" value="GLYCOSYLTRANSFERASE"/>
    <property type="match status" value="1"/>
</dbReference>
<proteinExistence type="predicted"/>
<dbReference type="CDD" id="cd02511">
    <property type="entry name" value="Beta4Glucosyltransferase"/>
    <property type="match status" value="1"/>
</dbReference>
<feature type="domain" description="Glycosyltransferase 2-like" evidence="1">
    <location>
        <begin position="3"/>
        <end position="122"/>
    </location>
</feature>
<dbReference type="InterPro" id="IPR001173">
    <property type="entry name" value="Glyco_trans_2-like"/>
</dbReference>
<gene>
    <name evidence="2" type="ORF">A2153_01845</name>
</gene>
<dbReference type="InterPro" id="IPR029044">
    <property type="entry name" value="Nucleotide-diphossugar_trans"/>
</dbReference>
<dbReference type="PANTHER" id="PTHR43630">
    <property type="entry name" value="POLY-BETA-1,6-N-ACETYL-D-GLUCOSAMINE SYNTHASE"/>
    <property type="match status" value="1"/>
</dbReference>
<dbReference type="AlphaFoldDB" id="A0A1F5YJ26"/>
<evidence type="ECO:0000313" key="3">
    <source>
        <dbReference type="Proteomes" id="UP000177396"/>
    </source>
</evidence>
<protein>
    <recommendedName>
        <fullName evidence="1">Glycosyltransferase 2-like domain-containing protein</fullName>
    </recommendedName>
</protein>
<reference evidence="2 3" key="1">
    <citation type="journal article" date="2016" name="Nat. Commun.">
        <title>Thousands of microbial genomes shed light on interconnected biogeochemical processes in an aquifer system.</title>
        <authorList>
            <person name="Anantharaman K."/>
            <person name="Brown C.T."/>
            <person name="Hug L.A."/>
            <person name="Sharon I."/>
            <person name="Castelle C.J."/>
            <person name="Probst A.J."/>
            <person name="Thomas B.C."/>
            <person name="Singh A."/>
            <person name="Wilkins M.J."/>
            <person name="Karaoz U."/>
            <person name="Brodie E.L."/>
            <person name="Williams K.H."/>
            <person name="Hubbard S.S."/>
            <person name="Banfield J.F."/>
        </authorList>
    </citation>
    <scope>NUCLEOTIDE SEQUENCE [LARGE SCALE GENOMIC DNA]</scope>
</reference>
<organism evidence="2 3">
    <name type="scientific">Candidatus Gottesmanbacteria bacterium RBG_16_38_7b</name>
    <dbReference type="NCBI Taxonomy" id="1798372"/>
    <lineage>
        <taxon>Bacteria</taxon>
        <taxon>Candidatus Gottesmaniibacteriota</taxon>
    </lineage>
</organism>
<dbReference type="Pfam" id="PF00535">
    <property type="entry name" value="Glycos_transf_2"/>
    <property type="match status" value="1"/>
</dbReference>
<comment type="caution">
    <text evidence="2">The sequence shown here is derived from an EMBL/GenBank/DDBJ whole genome shotgun (WGS) entry which is preliminary data.</text>
</comment>
<sequence>MISAIVHTFNEEKNISRCLTSLDFVQEIVVIDMGSSDKTLTIAKEFPVSVFSHPYTGFVESARNFGISKAKGDWLLIVDADEVVPRTLGDKLRQLSGDKQQQVKFYRLPRKNIILGKWIKHSGWWPDHQIRFFKKGSVIWSGEIHGVPITRGEGRELAAQEDLSLIHYHYDSLEQYLERLNRYTTIQAKELFLKNKKAELSMMFSYPVNEFVKRFFLLEGYRDGFHGLSLALLQSFSELVVILKLWELSGFRQEHISLSEYKRLSDNADKIKKYWLANELLKKPRHFISSLYLKILRSLNS</sequence>
<evidence type="ECO:0000313" key="2">
    <source>
        <dbReference type="EMBL" id="OGG00094.1"/>
    </source>
</evidence>
<evidence type="ECO:0000259" key="1">
    <source>
        <dbReference type="Pfam" id="PF00535"/>
    </source>
</evidence>
<dbReference type="SUPFAM" id="SSF53448">
    <property type="entry name" value="Nucleotide-diphospho-sugar transferases"/>
    <property type="match status" value="1"/>
</dbReference>
<dbReference type="EMBL" id="MFJB01000034">
    <property type="protein sequence ID" value="OGG00094.1"/>
    <property type="molecule type" value="Genomic_DNA"/>
</dbReference>
<dbReference type="Proteomes" id="UP000177396">
    <property type="component" value="Unassembled WGS sequence"/>
</dbReference>